<dbReference type="PATRIC" id="fig|665004.4.peg.3228"/>
<reference evidence="5" key="1">
    <citation type="journal article" date="2017" name="Acta Aliment.">
        <title>Plant polysaccharide degrading enzyme system of Thermpbifida cellulosilytica TB100 revealed by de novo genome project data.</title>
        <authorList>
            <person name="Toth A."/>
            <person name="Baka E."/>
            <person name="Luzics S."/>
            <person name="Bata-Vidacs I."/>
            <person name="Nagy I."/>
            <person name="Balint B."/>
            <person name="Herceg R."/>
            <person name="Olasz F."/>
            <person name="Wilk T."/>
            <person name="Nagy T."/>
            <person name="Kriszt B."/>
            <person name="Nagy I."/>
            <person name="Kukolya J."/>
        </authorList>
    </citation>
    <scope>NUCLEOTIDE SEQUENCE [LARGE SCALE GENOMIC DNA]</scope>
    <source>
        <strain evidence="5">TB100</strain>
    </source>
</reference>
<dbReference type="Gene3D" id="3.40.50.720">
    <property type="entry name" value="NAD(P)-binding Rossmann-like Domain"/>
    <property type="match status" value="1"/>
</dbReference>
<dbReference type="FunFam" id="3.40.50.720:FF:000053">
    <property type="entry name" value="Quinone oxidoreductase 1"/>
    <property type="match status" value="1"/>
</dbReference>
<dbReference type="Pfam" id="PF08240">
    <property type="entry name" value="ADH_N"/>
    <property type="match status" value="1"/>
</dbReference>
<dbReference type="RefSeq" id="WP_068757682.1">
    <property type="nucleotide sequence ID" value="NZ_KQ950184.1"/>
</dbReference>
<gene>
    <name evidence="4" type="ORF">AC529_11015</name>
</gene>
<dbReference type="InterPro" id="IPR013154">
    <property type="entry name" value="ADH-like_N"/>
</dbReference>
<evidence type="ECO:0000313" key="5">
    <source>
        <dbReference type="Proteomes" id="UP000074382"/>
    </source>
</evidence>
<dbReference type="GO" id="GO:0003960">
    <property type="term" value="F:quinone reductase (NADPH) activity"/>
    <property type="evidence" value="ECO:0007669"/>
    <property type="project" value="InterPro"/>
</dbReference>
<sequence>MRAIVVEEIGGPEVLRPTEAPDPVPGPGEVVVDLAARGVNFIEIYQRSGLYPVSLPWIPGSEGAGVVSAVGEGVTGVSVGSRVVSASLRGSYAERAVVAAEDLVPVPDGVSIEQAAAVLLQGLTAHYLTHSTYPVHPGDTVLVHAAAGGTGRLVVQFAKLRGARVIGTVSTEAKEREARAAGADEVIRSTEADIAAEVHRLTNGEGVPVVYDGVGAATFDASLASLRPRGMLVLFGQASGPVPPFDPQRLNAAGSVYLTRPSLGHYTRTRQELLDRASDVLGLVASGGLTVHVGGRYPLAEAHRAHTDLASRATTGKLLLV</sequence>
<dbReference type="CDD" id="cd05286">
    <property type="entry name" value="QOR2"/>
    <property type="match status" value="1"/>
</dbReference>
<dbReference type="EMBL" id="LGEM01000084">
    <property type="protein sequence ID" value="KUP96662.1"/>
    <property type="molecule type" value="Genomic_DNA"/>
</dbReference>
<dbReference type="GO" id="GO:0008270">
    <property type="term" value="F:zinc ion binding"/>
    <property type="evidence" value="ECO:0007669"/>
    <property type="project" value="InterPro"/>
</dbReference>
<evidence type="ECO:0000259" key="3">
    <source>
        <dbReference type="SMART" id="SM00829"/>
    </source>
</evidence>
<evidence type="ECO:0000256" key="2">
    <source>
        <dbReference type="ARBA" id="ARBA00023002"/>
    </source>
</evidence>
<dbReference type="GO" id="GO:0005829">
    <property type="term" value="C:cytosol"/>
    <property type="evidence" value="ECO:0007669"/>
    <property type="project" value="TreeGrafter"/>
</dbReference>
<dbReference type="InterPro" id="IPR011032">
    <property type="entry name" value="GroES-like_sf"/>
</dbReference>
<comment type="caution">
    <text evidence="4">The sequence shown here is derived from an EMBL/GenBank/DDBJ whole genome shotgun (WGS) entry which is preliminary data.</text>
</comment>
<dbReference type="OrthoDB" id="9780520at2"/>
<dbReference type="InterPro" id="IPR002364">
    <property type="entry name" value="Quin_OxRdtase/zeta-crystal_CS"/>
</dbReference>
<dbReference type="SMART" id="SM00829">
    <property type="entry name" value="PKS_ER"/>
    <property type="match status" value="1"/>
</dbReference>
<dbReference type="GO" id="GO:0070402">
    <property type="term" value="F:NADPH binding"/>
    <property type="evidence" value="ECO:0007669"/>
    <property type="project" value="TreeGrafter"/>
</dbReference>
<keyword evidence="5" id="KW-1185">Reference proteome</keyword>
<dbReference type="InterPro" id="IPR013149">
    <property type="entry name" value="ADH-like_C"/>
</dbReference>
<protein>
    <submittedName>
        <fullName evidence="4">NADPH--quinone reductase</fullName>
    </submittedName>
</protein>
<feature type="domain" description="Enoyl reductase (ER)" evidence="3">
    <location>
        <begin position="10"/>
        <end position="320"/>
    </location>
</feature>
<evidence type="ECO:0000256" key="1">
    <source>
        <dbReference type="ARBA" id="ARBA00022857"/>
    </source>
</evidence>
<dbReference type="SUPFAM" id="SSF50129">
    <property type="entry name" value="GroES-like"/>
    <property type="match status" value="1"/>
</dbReference>
<name>A0A147KH90_THECS</name>
<dbReference type="PANTHER" id="PTHR48106:SF13">
    <property type="entry name" value="QUINONE OXIDOREDUCTASE-RELATED"/>
    <property type="match status" value="1"/>
</dbReference>
<dbReference type="Gene3D" id="3.90.180.10">
    <property type="entry name" value="Medium-chain alcohol dehydrogenases, catalytic domain"/>
    <property type="match status" value="1"/>
</dbReference>
<dbReference type="Proteomes" id="UP000074382">
    <property type="component" value="Unassembled WGS sequence"/>
</dbReference>
<accession>A0A147KH90</accession>
<dbReference type="PANTHER" id="PTHR48106">
    <property type="entry name" value="QUINONE OXIDOREDUCTASE PIG3-RELATED"/>
    <property type="match status" value="1"/>
</dbReference>
<dbReference type="InterPro" id="IPR047618">
    <property type="entry name" value="QOR-like"/>
</dbReference>
<dbReference type="SUPFAM" id="SSF51735">
    <property type="entry name" value="NAD(P)-binding Rossmann-fold domains"/>
    <property type="match status" value="1"/>
</dbReference>
<dbReference type="AlphaFoldDB" id="A0A147KH90"/>
<keyword evidence="2" id="KW-0560">Oxidoreductase</keyword>
<organism evidence="4 5">
    <name type="scientific">Thermobifida cellulosilytica TB100</name>
    <dbReference type="NCBI Taxonomy" id="665004"/>
    <lineage>
        <taxon>Bacteria</taxon>
        <taxon>Bacillati</taxon>
        <taxon>Actinomycetota</taxon>
        <taxon>Actinomycetes</taxon>
        <taxon>Streptosporangiales</taxon>
        <taxon>Nocardiopsidaceae</taxon>
        <taxon>Thermobifida</taxon>
    </lineage>
</organism>
<dbReference type="PROSITE" id="PS01162">
    <property type="entry name" value="QOR_ZETA_CRYSTAL"/>
    <property type="match status" value="1"/>
</dbReference>
<evidence type="ECO:0000313" key="4">
    <source>
        <dbReference type="EMBL" id="KUP96662.1"/>
    </source>
</evidence>
<dbReference type="Pfam" id="PF00107">
    <property type="entry name" value="ADH_zinc_N"/>
    <property type="match status" value="1"/>
</dbReference>
<dbReference type="STRING" id="665004.AC529_11015"/>
<dbReference type="InterPro" id="IPR020843">
    <property type="entry name" value="ER"/>
</dbReference>
<proteinExistence type="predicted"/>
<dbReference type="GO" id="GO:0035925">
    <property type="term" value="F:mRNA 3'-UTR AU-rich region binding"/>
    <property type="evidence" value="ECO:0007669"/>
    <property type="project" value="TreeGrafter"/>
</dbReference>
<dbReference type="InterPro" id="IPR036291">
    <property type="entry name" value="NAD(P)-bd_dom_sf"/>
</dbReference>
<keyword evidence="1" id="KW-0521">NADP</keyword>